<gene>
    <name evidence="1" type="ORF">SAMN02745150_01224</name>
</gene>
<protein>
    <submittedName>
        <fullName evidence="1">Uncharacterized protein</fullName>
    </submittedName>
</protein>
<accession>A0A1I1EQF3</accession>
<dbReference type="Proteomes" id="UP000240042">
    <property type="component" value="Unassembled WGS sequence"/>
</dbReference>
<dbReference type="AlphaFoldDB" id="A0A1I1EQF3"/>
<name>A0A1I1EQF3_BREAD</name>
<dbReference type="EMBL" id="FOKY01000016">
    <property type="protein sequence ID" value="SFB89409.1"/>
    <property type="molecule type" value="Genomic_DNA"/>
</dbReference>
<dbReference type="STRING" id="34097.SAMN02745150_01224"/>
<organism evidence="1 2">
    <name type="scientific">Brevinema andersonii</name>
    <dbReference type="NCBI Taxonomy" id="34097"/>
    <lineage>
        <taxon>Bacteria</taxon>
        <taxon>Pseudomonadati</taxon>
        <taxon>Spirochaetota</taxon>
        <taxon>Spirochaetia</taxon>
        <taxon>Brevinematales</taxon>
        <taxon>Brevinemataceae</taxon>
        <taxon>Brevinema</taxon>
    </lineage>
</organism>
<keyword evidence="2" id="KW-1185">Reference proteome</keyword>
<dbReference type="RefSeq" id="WP_092319701.1">
    <property type="nucleotide sequence ID" value="NZ_FOKY01000016.1"/>
</dbReference>
<evidence type="ECO:0000313" key="2">
    <source>
        <dbReference type="Proteomes" id="UP000240042"/>
    </source>
</evidence>
<reference evidence="2" key="1">
    <citation type="submission" date="2016-10" db="EMBL/GenBank/DDBJ databases">
        <authorList>
            <person name="Varghese N."/>
            <person name="Submissions S."/>
        </authorList>
    </citation>
    <scope>NUCLEOTIDE SEQUENCE [LARGE SCALE GENOMIC DNA]</scope>
    <source>
        <strain evidence="2">ATCC 43811</strain>
    </source>
</reference>
<evidence type="ECO:0000313" key="1">
    <source>
        <dbReference type="EMBL" id="SFB89409.1"/>
    </source>
</evidence>
<proteinExistence type="predicted"/>
<sequence>MPIFSYRCFVYLVKIIFNVALCKLLMIPPPPLNEYFIIQNNAFRKFDSRELYIYGRMEYWIDNHLMLPVYRSVKTGIHLSNLGDMEKVL</sequence>